<dbReference type="EMBL" id="JAPEVB010000005">
    <property type="protein sequence ID" value="KAJ4387689.1"/>
    <property type="molecule type" value="Genomic_DNA"/>
</dbReference>
<reference evidence="9" key="1">
    <citation type="submission" date="2022-10" db="EMBL/GenBank/DDBJ databases">
        <title>Tapping the CABI collections for fungal endophytes: first genome assemblies for Collariella, Neodidymelliopsis, Ascochyta clinopodiicola, Didymella pomorum, Didymosphaeria variabile, Neocosmospora piperis and Neocucurbitaria cava.</title>
        <authorList>
            <person name="Hill R."/>
        </authorList>
    </citation>
    <scope>NUCLEOTIDE SEQUENCE</scope>
    <source>
        <strain evidence="9">IMI 355082</strain>
    </source>
</reference>
<evidence type="ECO:0000259" key="8">
    <source>
        <dbReference type="PROSITE" id="PS50850"/>
    </source>
</evidence>
<feature type="transmembrane region" description="Helical" evidence="7">
    <location>
        <begin position="29"/>
        <end position="51"/>
    </location>
</feature>
<feature type="transmembrane region" description="Helical" evidence="7">
    <location>
        <begin position="277"/>
        <end position="295"/>
    </location>
</feature>
<feature type="transmembrane region" description="Helical" evidence="7">
    <location>
        <begin position="71"/>
        <end position="91"/>
    </location>
</feature>
<accession>A0A9W8YMQ0</accession>
<dbReference type="Gene3D" id="1.20.1250.20">
    <property type="entry name" value="MFS general substrate transporter like domains"/>
    <property type="match status" value="1"/>
</dbReference>
<evidence type="ECO:0000256" key="6">
    <source>
        <dbReference type="ARBA" id="ARBA00023136"/>
    </source>
</evidence>
<feature type="transmembrane region" description="Helical" evidence="7">
    <location>
        <begin position="121"/>
        <end position="147"/>
    </location>
</feature>
<dbReference type="InterPro" id="IPR020846">
    <property type="entry name" value="MFS_dom"/>
</dbReference>
<feature type="transmembrane region" description="Helical" evidence="7">
    <location>
        <begin position="98"/>
        <end position="115"/>
    </location>
</feature>
<evidence type="ECO:0000256" key="5">
    <source>
        <dbReference type="ARBA" id="ARBA00022989"/>
    </source>
</evidence>
<dbReference type="OrthoDB" id="4540492at2759"/>
<sequence length="522" mass="57448">MKKTSDTQHHQQGNILPFRMPGWNKPGNTLILLACCIVTAATQGYDGAMMAGLNIMPQYNDYFQLTTTTQSLNIATIYMGGCIACICWGWLTDLYGRRVTLFYAALITVLAAMIQAAAQNVAMFCIARILIGFGTTASAITGPAYLAETLPWNQRAWGLALFDDLFYVGALTAAGVTYGTSQMEGNWAWRLPSLLQGFWGFACIFILPWMPESPRWLIDMGRHDEALAVLGAINADGDTTNDLVRLQFCEICDTIGYERDPLPWKKILKSRGSRKRLVITLTCAFFSMIMGNQLTQYQIGRVLEHAGLTNEKSQMIVNIGLNGLTLIISIIGTIYTDQAGAKSAALVSTAGLTISLFIIGGLTLTYGTTDYAPGIYATVAMIFVFSASFGFGWIPILFLIPAEMLNFSIRASGMGMFSFVINVTGIWANFAFPFGLNRIGWKLYMINGAWNVAIFAFIWYYWVEVKGKTLEEIDVVFDGVKHSSVPDVGMVISGRVDGDWKEVVAHWVKKRCPVQAGDDVSA</sequence>
<keyword evidence="5 7" id="KW-1133">Transmembrane helix</keyword>
<evidence type="ECO:0000256" key="1">
    <source>
        <dbReference type="ARBA" id="ARBA00004141"/>
    </source>
</evidence>
<feature type="transmembrane region" description="Helical" evidence="7">
    <location>
        <begin position="191"/>
        <end position="210"/>
    </location>
</feature>
<dbReference type="PANTHER" id="PTHR48022">
    <property type="entry name" value="PLASTIDIC GLUCOSE TRANSPORTER 4"/>
    <property type="match status" value="1"/>
</dbReference>
<name>A0A9W8YMQ0_9PEZI</name>
<evidence type="ECO:0000313" key="10">
    <source>
        <dbReference type="Proteomes" id="UP001140453"/>
    </source>
</evidence>
<dbReference type="InterPro" id="IPR050360">
    <property type="entry name" value="MFS_Sugar_Transporters"/>
</dbReference>
<dbReference type="PRINTS" id="PR00171">
    <property type="entry name" value="SUGRTRNSPORT"/>
</dbReference>
<dbReference type="GO" id="GO:0016020">
    <property type="term" value="C:membrane"/>
    <property type="evidence" value="ECO:0007669"/>
    <property type="project" value="UniProtKB-SubCell"/>
</dbReference>
<comment type="caution">
    <text evidence="9">The sequence shown here is derived from an EMBL/GenBank/DDBJ whole genome shotgun (WGS) entry which is preliminary data.</text>
</comment>
<feature type="domain" description="Major facilitator superfamily (MFS) profile" evidence="8">
    <location>
        <begin position="32"/>
        <end position="466"/>
    </location>
</feature>
<evidence type="ECO:0000313" key="9">
    <source>
        <dbReference type="EMBL" id="KAJ4387689.1"/>
    </source>
</evidence>
<feature type="transmembrane region" description="Helical" evidence="7">
    <location>
        <begin position="412"/>
        <end position="432"/>
    </location>
</feature>
<feature type="transmembrane region" description="Helical" evidence="7">
    <location>
        <begin position="375"/>
        <end position="400"/>
    </location>
</feature>
<evidence type="ECO:0000256" key="3">
    <source>
        <dbReference type="ARBA" id="ARBA00022448"/>
    </source>
</evidence>
<gene>
    <name evidence="9" type="ORF">N0V93_008287</name>
</gene>
<feature type="transmembrane region" description="Helical" evidence="7">
    <location>
        <begin position="159"/>
        <end position="179"/>
    </location>
</feature>
<dbReference type="PROSITE" id="PS50850">
    <property type="entry name" value="MFS"/>
    <property type="match status" value="1"/>
</dbReference>
<comment type="subcellular location">
    <subcellularLocation>
        <location evidence="1">Membrane</location>
        <topology evidence="1">Multi-pass membrane protein</topology>
    </subcellularLocation>
</comment>
<keyword evidence="6 7" id="KW-0472">Membrane</keyword>
<dbReference type="Pfam" id="PF00083">
    <property type="entry name" value="Sugar_tr"/>
    <property type="match status" value="1"/>
</dbReference>
<protein>
    <recommendedName>
        <fullName evidence="8">Major facilitator superfamily (MFS) profile domain-containing protein</fullName>
    </recommendedName>
</protein>
<dbReference type="Proteomes" id="UP001140453">
    <property type="component" value="Unassembled WGS sequence"/>
</dbReference>
<dbReference type="InterPro" id="IPR036259">
    <property type="entry name" value="MFS_trans_sf"/>
</dbReference>
<dbReference type="AlphaFoldDB" id="A0A9W8YMQ0"/>
<evidence type="ECO:0000256" key="7">
    <source>
        <dbReference type="SAM" id="Phobius"/>
    </source>
</evidence>
<evidence type="ECO:0000256" key="2">
    <source>
        <dbReference type="ARBA" id="ARBA00010992"/>
    </source>
</evidence>
<dbReference type="GO" id="GO:0005351">
    <property type="term" value="F:carbohydrate:proton symporter activity"/>
    <property type="evidence" value="ECO:0007669"/>
    <property type="project" value="TreeGrafter"/>
</dbReference>
<comment type="similarity">
    <text evidence="2">Belongs to the major facilitator superfamily. Sugar transporter (TC 2.A.1.1) family.</text>
</comment>
<keyword evidence="3" id="KW-0813">Transport</keyword>
<dbReference type="InterPro" id="IPR003663">
    <property type="entry name" value="Sugar/inositol_transpt"/>
</dbReference>
<feature type="transmembrane region" description="Helical" evidence="7">
    <location>
        <begin position="444"/>
        <end position="463"/>
    </location>
</feature>
<evidence type="ECO:0000256" key="4">
    <source>
        <dbReference type="ARBA" id="ARBA00022692"/>
    </source>
</evidence>
<dbReference type="PANTHER" id="PTHR48022:SF31">
    <property type="entry name" value="HEXOSE TRANSPORTER"/>
    <property type="match status" value="1"/>
</dbReference>
<feature type="transmembrane region" description="Helical" evidence="7">
    <location>
        <begin position="315"/>
        <end position="336"/>
    </location>
</feature>
<proteinExistence type="inferred from homology"/>
<dbReference type="InterPro" id="IPR005828">
    <property type="entry name" value="MFS_sugar_transport-like"/>
</dbReference>
<feature type="transmembrane region" description="Helical" evidence="7">
    <location>
        <begin position="343"/>
        <end position="363"/>
    </location>
</feature>
<organism evidence="9 10">
    <name type="scientific">Gnomoniopsis smithogilvyi</name>
    <dbReference type="NCBI Taxonomy" id="1191159"/>
    <lineage>
        <taxon>Eukaryota</taxon>
        <taxon>Fungi</taxon>
        <taxon>Dikarya</taxon>
        <taxon>Ascomycota</taxon>
        <taxon>Pezizomycotina</taxon>
        <taxon>Sordariomycetes</taxon>
        <taxon>Sordariomycetidae</taxon>
        <taxon>Diaporthales</taxon>
        <taxon>Gnomoniaceae</taxon>
        <taxon>Gnomoniopsis</taxon>
    </lineage>
</organism>
<dbReference type="FunFam" id="1.20.1250.20:FF:000134">
    <property type="entry name" value="MFS sugar transporter protein"/>
    <property type="match status" value="1"/>
</dbReference>
<dbReference type="SUPFAM" id="SSF103473">
    <property type="entry name" value="MFS general substrate transporter"/>
    <property type="match status" value="1"/>
</dbReference>
<keyword evidence="4 7" id="KW-0812">Transmembrane</keyword>
<keyword evidence="10" id="KW-1185">Reference proteome</keyword>